<evidence type="ECO:0000256" key="3">
    <source>
        <dbReference type="ARBA" id="ARBA00022829"/>
    </source>
</evidence>
<gene>
    <name evidence="6" type="ORF">A3H63_02980</name>
</gene>
<feature type="compositionally biased region" description="Acidic residues" evidence="5">
    <location>
        <begin position="203"/>
        <end position="212"/>
    </location>
</feature>
<protein>
    <submittedName>
        <fullName evidence="6">SMC-Scp complex subunit ScpB</fullName>
    </submittedName>
</protein>
<name>A0A1G1ZRZ8_9BACT</name>
<dbReference type="GO" id="GO:0051301">
    <property type="term" value="P:cell division"/>
    <property type="evidence" value="ECO:0007669"/>
    <property type="project" value="UniProtKB-KW"/>
</dbReference>
<dbReference type="PANTHER" id="PTHR34298:SF2">
    <property type="entry name" value="SEGREGATION AND CONDENSATION PROTEIN B"/>
    <property type="match status" value="1"/>
</dbReference>
<sequence>MESKNLLSKIEALLFIYGEPMELKKLAKMLSVSDSDTKEGLRLLEEELVRAERGLALIRSGNKVQLATKPEFAKILEDITKQEFNEALTPAALETLSIVSYAGPISRADLEYIRGVNSSFTLRALLMRGLVERSVDPKRGNAYLYNPSFELLRHLGLTKVELLPDYEKYKSLVASLHTELKQSQPEAPKPPESTELTEKEPADLEEGGDLTQ</sequence>
<keyword evidence="1" id="KW-0963">Cytoplasm</keyword>
<dbReference type="InterPro" id="IPR036388">
    <property type="entry name" value="WH-like_DNA-bd_sf"/>
</dbReference>
<reference evidence="6 7" key="1">
    <citation type="journal article" date="2016" name="Nat. Commun.">
        <title>Thousands of microbial genomes shed light on interconnected biogeochemical processes in an aquifer system.</title>
        <authorList>
            <person name="Anantharaman K."/>
            <person name="Brown C.T."/>
            <person name="Hug L.A."/>
            <person name="Sharon I."/>
            <person name="Castelle C.J."/>
            <person name="Probst A.J."/>
            <person name="Thomas B.C."/>
            <person name="Singh A."/>
            <person name="Wilkins M.J."/>
            <person name="Karaoz U."/>
            <person name="Brodie E.L."/>
            <person name="Williams K.H."/>
            <person name="Hubbard S.S."/>
            <person name="Banfield J.F."/>
        </authorList>
    </citation>
    <scope>NUCLEOTIDE SEQUENCE [LARGE SCALE GENOMIC DNA]</scope>
</reference>
<dbReference type="Proteomes" id="UP000176284">
    <property type="component" value="Unassembled WGS sequence"/>
</dbReference>
<dbReference type="InterPro" id="IPR036390">
    <property type="entry name" value="WH_DNA-bd_sf"/>
</dbReference>
<dbReference type="Pfam" id="PF04079">
    <property type="entry name" value="SMC_ScpB"/>
    <property type="match status" value="1"/>
</dbReference>
<evidence type="ECO:0000256" key="1">
    <source>
        <dbReference type="ARBA" id="ARBA00022490"/>
    </source>
</evidence>
<dbReference type="Gene3D" id="1.10.10.10">
    <property type="entry name" value="Winged helix-like DNA-binding domain superfamily/Winged helix DNA-binding domain"/>
    <property type="match status" value="2"/>
</dbReference>
<accession>A0A1G1ZRZ8</accession>
<keyword evidence="4" id="KW-0131">Cell cycle</keyword>
<dbReference type="NCBIfam" id="TIGR00281">
    <property type="entry name" value="SMC-Scp complex subunit ScpB"/>
    <property type="match status" value="1"/>
</dbReference>
<dbReference type="EMBL" id="MHJM01000030">
    <property type="protein sequence ID" value="OGY67251.1"/>
    <property type="molecule type" value="Genomic_DNA"/>
</dbReference>
<comment type="caution">
    <text evidence="6">The sequence shown here is derived from an EMBL/GenBank/DDBJ whole genome shotgun (WGS) entry which is preliminary data.</text>
</comment>
<evidence type="ECO:0000313" key="7">
    <source>
        <dbReference type="Proteomes" id="UP000176284"/>
    </source>
</evidence>
<proteinExistence type="predicted"/>
<dbReference type="AlphaFoldDB" id="A0A1G1ZRZ8"/>
<dbReference type="GO" id="GO:0051304">
    <property type="term" value="P:chromosome separation"/>
    <property type="evidence" value="ECO:0007669"/>
    <property type="project" value="InterPro"/>
</dbReference>
<evidence type="ECO:0000313" key="6">
    <source>
        <dbReference type="EMBL" id="OGY67251.1"/>
    </source>
</evidence>
<organism evidence="6 7">
    <name type="scientific">Candidatus Harrisonbacteria bacterium RIFCSPLOWO2_02_FULL_45_10c</name>
    <dbReference type="NCBI Taxonomy" id="1798410"/>
    <lineage>
        <taxon>Bacteria</taxon>
        <taxon>Candidatus Harrisoniibacteriota</taxon>
    </lineage>
</organism>
<keyword evidence="2" id="KW-0132">Cell division</keyword>
<dbReference type="STRING" id="1798410.A3H63_02980"/>
<feature type="region of interest" description="Disordered" evidence="5">
    <location>
        <begin position="179"/>
        <end position="212"/>
    </location>
</feature>
<evidence type="ECO:0000256" key="5">
    <source>
        <dbReference type="SAM" id="MobiDB-lite"/>
    </source>
</evidence>
<dbReference type="InterPro" id="IPR005234">
    <property type="entry name" value="ScpB_csome_segregation"/>
</dbReference>
<evidence type="ECO:0000256" key="4">
    <source>
        <dbReference type="ARBA" id="ARBA00023306"/>
    </source>
</evidence>
<keyword evidence="3" id="KW-0159">Chromosome partition</keyword>
<dbReference type="SUPFAM" id="SSF46785">
    <property type="entry name" value="Winged helix' DNA-binding domain"/>
    <property type="match status" value="2"/>
</dbReference>
<dbReference type="PANTHER" id="PTHR34298">
    <property type="entry name" value="SEGREGATION AND CONDENSATION PROTEIN B"/>
    <property type="match status" value="1"/>
</dbReference>
<evidence type="ECO:0000256" key="2">
    <source>
        <dbReference type="ARBA" id="ARBA00022618"/>
    </source>
</evidence>